<protein>
    <submittedName>
        <fullName evidence="2">GUN4 domain-containing protein</fullName>
    </submittedName>
</protein>
<name>A0ABT7B5C6_9CYAN</name>
<proteinExistence type="predicted"/>
<evidence type="ECO:0000313" key="2">
    <source>
        <dbReference type="EMBL" id="MDJ1174373.1"/>
    </source>
</evidence>
<accession>A0ABT7B5C6</accession>
<feature type="domain" description="GUN4-like" evidence="1">
    <location>
        <begin position="8"/>
        <end position="127"/>
    </location>
</feature>
<dbReference type="InterPro" id="IPR008629">
    <property type="entry name" value="GUN4-like"/>
</dbReference>
<organism evidence="2 3">
    <name type="scientific">Roseofilum capinflatum BLCC-M114</name>
    <dbReference type="NCBI Taxonomy" id="3022440"/>
    <lineage>
        <taxon>Bacteria</taxon>
        <taxon>Bacillati</taxon>
        <taxon>Cyanobacteriota</taxon>
        <taxon>Cyanophyceae</taxon>
        <taxon>Desertifilales</taxon>
        <taxon>Desertifilaceae</taxon>
        <taxon>Roseofilum</taxon>
        <taxon>Roseofilum capinflatum</taxon>
    </lineage>
</organism>
<comment type="caution">
    <text evidence="2">The sequence shown here is derived from an EMBL/GenBank/DDBJ whole genome shotgun (WGS) entry which is preliminary data.</text>
</comment>
<dbReference type="Pfam" id="PF05419">
    <property type="entry name" value="GUN4"/>
    <property type="match status" value="1"/>
</dbReference>
<sequence length="158" mass="18584">MENPNNITQKWQMLSYFLGQTRWKQADYATRDLMLTIAGANTRVDPLLTQSDLNNFSCSSLQKIDRLWMSASQGKFGFTTTLNIYEDVEEDFRQFCARVGWFTNDHWLKHNEIQFNLEAPPGHLPVTWLVPLTFGDYWCARFSRPGWRMLLGRFKECC</sequence>
<dbReference type="Gene3D" id="1.10.10.1770">
    <property type="entry name" value="Gun4-like"/>
    <property type="match status" value="1"/>
</dbReference>
<reference evidence="2 3" key="1">
    <citation type="submission" date="2023-01" db="EMBL/GenBank/DDBJ databases">
        <title>Novel diversity within Roseofilum (Cyanobacteria; Desertifilaceae) from marine benthic mats with descriptions of four novel species.</title>
        <authorList>
            <person name="Wang Y."/>
            <person name="Berthold D.E."/>
            <person name="Hu J."/>
            <person name="Lefler F.W."/>
            <person name="Laughinghouse H.D. IV."/>
        </authorList>
    </citation>
    <scope>NUCLEOTIDE SEQUENCE [LARGE SCALE GENOMIC DNA]</scope>
    <source>
        <strain evidence="2 3">BLCC-M114</strain>
    </source>
</reference>
<dbReference type="CDD" id="cd16383">
    <property type="entry name" value="GUN4"/>
    <property type="match status" value="1"/>
</dbReference>
<dbReference type="RefSeq" id="WP_283766704.1">
    <property type="nucleotide sequence ID" value="NZ_JAQOSO010000055.1"/>
</dbReference>
<dbReference type="Gene3D" id="1.25.40.620">
    <property type="match status" value="1"/>
</dbReference>
<dbReference type="Proteomes" id="UP001235849">
    <property type="component" value="Unassembled WGS sequence"/>
</dbReference>
<keyword evidence="3" id="KW-1185">Reference proteome</keyword>
<evidence type="ECO:0000313" key="3">
    <source>
        <dbReference type="Proteomes" id="UP001235849"/>
    </source>
</evidence>
<dbReference type="PANTHER" id="PTHR34800:SF1">
    <property type="entry name" value="TETRAPYRROLE-BINDING PROTEIN, CHLOROPLASTIC"/>
    <property type="match status" value="1"/>
</dbReference>
<dbReference type="InterPro" id="IPR037215">
    <property type="entry name" value="GUN4-like_sf"/>
</dbReference>
<dbReference type="PANTHER" id="PTHR34800">
    <property type="entry name" value="TETRAPYRROLE-BINDING PROTEIN, CHLOROPLASTIC"/>
    <property type="match status" value="1"/>
</dbReference>
<dbReference type="EMBL" id="JAQOSO010000055">
    <property type="protein sequence ID" value="MDJ1174373.1"/>
    <property type="molecule type" value="Genomic_DNA"/>
</dbReference>
<dbReference type="SUPFAM" id="SSF140869">
    <property type="entry name" value="GUN4-like"/>
    <property type="match status" value="1"/>
</dbReference>
<evidence type="ECO:0000259" key="1">
    <source>
        <dbReference type="Pfam" id="PF05419"/>
    </source>
</evidence>
<gene>
    <name evidence="2" type="ORF">PMG25_09750</name>
</gene>